<organism evidence="1 2">
    <name type="scientific">Lederbergia citrea</name>
    <dbReference type="NCBI Taxonomy" id="2833581"/>
    <lineage>
        <taxon>Bacteria</taxon>
        <taxon>Bacillati</taxon>
        <taxon>Bacillota</taxon>
        <taxon>Bacilli</taxon>
        <taxon>Bacillales</taxon>
        <taxon>Bacillaceae</taxon>
        <taxon>Lederbergia</taxon>
    </lineage>
</organism>
<dbReference type="Pfam" id="PF19652">
    <property type="entry name" value="DUF6155"/>
    <property type="match status" value="1"/>
</dbReference>
<dbReference type="InterPro" id="IPR046153">
    <property type="entry name" value="DUF6155"/>
</dbReference>
<reference evidence="1 2" key="1">
    <citation type="submission" date="2021-05" db="EMBL/GenBank/DDBJ databases">
        <title>Novel Bacillus species.</title>
        <authorList>
            <person name="Liu G."/>
        </authorList>
    </citation>
    <scope>NUCLEOTIDE SEQUENCE [LARGE SCALE GENOMIC DNA]</scope>
    <source>
        <strain evidence="1 2">FJAT-49682</strain>
    </source>
</reference>
<accession>A0A942UR62</accession>
<evidence type="ECO:0000313" key="2">
    <source>
        <dbReference type="Proteomes" id="UP000676456"/>
    </source>
</evidence>
<evidence type="ECO:0000313" key="1">
    <source>
        <dbReference type="EMBL" id="MBS4223298.1"/>
    </source>
</evidence>
<dbReference type="AlphaFoldDB" id="A0A942UR62"/>
<proteinExistence type="predicted"/>
<comment type="caution">
    <text evidence="1">The sequence shown here is derived from an EMBL/GenBank/DDBJ whole genome shotgun (WGS) entry which is preliminary data.</text>
</comment>
<gene>
    <name evidence="1" type="ORF">KHA91_11135</name>
</gene>
<dbReference type="Proteomes" id="UP000676456">
    <property type="component" value="Unassembled WGS sequence"/>
</dbReference>
<dbReference type="EMBL" id="JAGYPN010000002">
    <property type="protein sequence ID" value="MBS4223298.1"/>
    <property type="molecule type" value="Genomic_DNA"/>
</dbReference>
<sequence length="184" mass="21574">MMKLKVTDLKRQLKSYKLKELIDLIADLHKKNKDVQSYLSVRFLGEEAAKELFEQAKKNIANEFFPERGFGKLQLNIAKKAISDFKKLTEDGLRTTDLMLYYVEQGVKFTSIYGDINESFYLSMATMYEKVIIICDEEEEEEYYQIFADRLRAVVTDTSDVGWGFHDQLAYLYSSIQHLEDEEE</sequence>
<name>A0A942UR62_9BACI</name>
<protein>
    <submittedName>
        <fullName evidence="1">Uncharacterized protein</fullName>
    </submittedName>
</protein>
<keyword evidence="2" id="KW-1185">Reference proteome</keyword>